<dbReference type="Pfam" id="PF00856">
    <property type="entry name" value="SET"/>
    <property type="match status" value="1"/>
</dbReference>
<reference evidence="4" key="3">
    <citation type="submission" date="2016-03" db="UniProtKB">
        <authorList>
            <consortium name="EnsemblProtists"/>
        </authorList>
    </citation>
    <scope>IDENTIFICATION</scope>
</reference>
<evidence type="ECO:0000313" key="3">
    <source>
        <dbReference type="EMBL" id="EKX33594.1"/>
    </source>
</evidence>
<evidence type="ECO:0000313" key="4">
    <source>
        <dbReference type="EnsemblProtists" id="EKX33594"/>
    </source>
</evidence>
<dbReference type="PANTHER" id="PTHR47332">
    <property type="entry name" value="SET DOMAIN-CONTAINING PROTEIN 5"/>
    <property type="match status" value="1"/>
</dbReference>
<dbReference type="PaxDb" id="55529-EKX33594"/>
<dbReference type="AlphaFoldDB" id="L1ICE0"/>
<feature type="signal peptide" evidence="1">
    <location>
        <begin position="1"/>
        <end position="17"/>
    </location>
</feature>
<evidence type="ECO:0000313" key="5">
    <source>
        <dbReference type="Proteomes" id="UP000011087"/>
    </source>
</evidence>
<dbReference type="KEGG" id="gtt:GUITHDRAFT_120234"/>
<feature type="domain" description="SET" evidence="2">
    <location>
        <begin position="46"/>
        <end position="177"/>
    </location>
</feature>
<protein>
    <recommendedName>
        <fullName evidence="2">SET domain-containing protein</fullName>
    </recommendedName>
</protein>
<keyword evidence="5" id="KW-1185">Reference proteome</keyword>
<dbReference type="InterPro" id="IPR001214">
    <property type="entry name" value="SET_dom"/>
</dbReference>
<dbReference type="HOGENOM" id="CLU_1263625_0_0_1"/>
<evidence type="ECO:0000256" key="1">
    <source>
        <dbReference type="SAM" id="SignalP"/>
    </source>
</evidence>
<feature type="chain" id="PRO_5008769871" description="SET domain-containing protein" evidence="1">
    <location>
        <begin position="18"/>
        <end position="219"/>
    </location>
</feature>
<name>L1ICE0_GUITC</name>
<accession>L1ICE0</accession>
<dbReference type="InterPro" id="IPR046341">
    <property type="entry name" value="SET_dom_sf"/>
</dbReference>
<gene>
    <name evidence="3" type="ORF">GUITHDRAFT_120234</name>
</gene>
<dbReference type="Gene3D" id="2.170.270.10">
    <property type="entry name" value="SET domain"/>
    <property type="match status" value="1"/>
</dbReference>
<dbReference type="InterPro" id="IPR053185">
    <property type="entry name" value="SET_domain_protein"/>
</dbReference>
<dbReference type="PANTHER" id="PTHR47332:SF2">
    <property type="entry name" value="SET-6"/>
    <property type="match status" value="1"/>
</dbReference>
<reference evidence="5" key="2">
    <citation type="submission" date="2012-11" db="EMBL/GenBank/DDBJ databases">
        <authorList>
            <person name="Kuo A."/>
            <person name="Curtis B.A."/>
            <person name="Tanifuji G."/>
            <person name="Burki F."/>
            <person name="Gruber A."/>
            <person name="Irimia M."/>
            <person name="Maruyama S."/>
            <person name="Arias M.C."/>
            <person name="Ball S.G."/>
            <person name="Gile G.H."/>
            <person name="Hirakawa Y."/>
            <person name="Hopkins J.F."/>
            <person name="Rensing S.A."/>
            <person name="Schmutz J."/>
            <person name="Symeonidi A."/>
            <person name="Elias M."/>
            <person name="Eveleigh R.J."/>
            <person name="Herman E.K."/>
            <person name="Klute M.J."/>
            <person name="Nakayama T."/>
            <person name="Obornik M."/>
            <person name="Reyes-Prieto A."/>
            <person name="Armbrust E.V."/>
            <person name="Aves S.J."/>
            <person name="Beiko R.G."/>
            <person name="Coutinho P."/>
            <person name="Dacks J.B."/>
            <person name="Durnford D.G."/>
            <person name="Fast N.M."/>
            <person name="Green B.R."/>
            <person name="Grisdale C."/>
            <person name="Hempe F."/>
            <person name="Henrissat B."/>
            <person name="Hoppner M.P."/>
            <person name="Ishida K.-I."/>
            <person name="Kim E."/>
            <person name="Koreny L."/>
            <person name="Kroth P.G."/>
            <person name="Liu Y."/>
            <person name="Malik S.-B."/>
            <person name="Maier U.G."/>
            <person name="McRose D."/>
            <person name="Mock T."/>
            <person name="Neilson J.A."/>
            <person name="Onodera N.T."/>
            <person name="Poole A.M."/>
            <person name="Pritham E.J."/>
            <person name="Richards T.A."/>
            <person name="Rocap G."/>
            <person name="Roy S.W."/>
            <person name="Sarai C."/>
            <person name="Schaack S."/>
            <person name="Shirato S."/>
            <person name="Slamovits C.H."/>
            <person name="Spencer D.F."/>
            <person name="Suzuki S."/>
            <person name="Worden A.Z."/>
            <person name="Zauner S."/>
            <person name="Barry K."/>
            <person name="Bell C."/>
            <person name="Bharti A.K."/>
            <person name="Crow J.A."/>
            <person name="Grimwood J."/>
            <person name="Kramer R."/>
            <person name="Lindquist E."/>
            <person name="Lucas S."/>
            <person name="Salamov A."/>
            <person name="McFadden G.I."/>
            <person name="Lane C.E."/>
            <person name="Keeling P.J."/>
            <person name="Gray M.W."/>
            <person name="Grigoriev I.V."/>
            <person name="Archibald J.M."/>
        </authorList>
    </citation>
    <scope>NUCLEOTIDE SEQUENCE</scope>
    <source>
        <strain evidence="5">CCMP2712</strain>
    </source>
</reference>
<dbReference type="RefSeq" id="XP_005820574.1">
    <property type="nucleotide sequence ID" value="XM_005820517.1"/>
</dbReference>
<proteinExistence type="predicted"/>
<dbReference type="SUPFAM" id="SSF82199">
    <property type="entry name" value="SET domain"/>
    <property type="match status" value="1"/>
</dbReference>
<organism evidence="3">
    <name type="scientific">Guillardia theta (strain CCMP2712)</name>
    <name type="common">Cryptophyte</name>
    <dbReference type="NCBI Taxonomy" id="905079"/>
    <lineage>
        <taxon>Eukaryota</taxon>
        <taxon>Cryptophyceae</taxon>
        <taxon>Pyrenomonadales</taxon>
        <taxon>Geminigeraceae</taxon>
        <taxon>Guillardia</taxon>
    </lineage>
</organism>
<keyword evidence="1" id="KW-0732">Signal</keyword>
<dbReference type="Proteomes" id="UP000011087">
    <property type="component" value="Unassembled WGS sequence"/>
</dbReference>
<dbReference type="STRING" id="905079.L1ICE0"/>
<evidence type="ECO:0000259" key="2">
    <source>
        <dbReference type="Pfam" id="PF00856"/>
    </source>
</evidence>
<sequence>MSPLIFSMFAGLHLLKARVCLVSVFLYSMSEIFNAHVEIKPSALGGRGLFAKKKFSSGDVILVEQPFFTVSSLPWEGIEQANSVDSVSSKKIFDAFQTLDENSKRCFLDFTQAPIYGTDQNIAGIFWTNCIDMEPNNDDSDMCMFPLTCLLNHSCKPTAVWKYMRTSKQIMTCAKCDMIALSRKTSHFSLEPDAYDGKTFQEYLQHWYGFRCNCGFCED</sequence>
<dbReference type="GeneID" id="17290329"/>
<dbReference type="EMBL" id="JH993136">
    <property type="protein sequence ID" value="EKX33594.1"/>
    <property type="molecule type" value="Genomic_DNA"/>
</dbReference>
<dbReference type="EnsemblProtists" id="EKX33594">
    <property type="protein sequence ID" value="EKX33594"/>
    <property type="gene ID" value="GUITHDRAFT_120234"/>
</dbReference>
<reference evidence="3 5" key="1">
    <citation type="journal article" date="2012" name="Nature">
        <title>Algal genomes reveal evolutionary mosaicism and the fate of nucleomorphs.</title>
        <authorList>
            <consortium name="DOE Joint Genome Institute"/>
            <person name="Curtis B.A."/>
            <person name="Tanifuji G."/>
            <person name="Burki F."/>
            <person name="Gruber A."/>
            <person name="Irimia M."/>
            <person name="Maruyama S."/>
            <person name="Arias M.C."/>
            <person name="Ball S.G."/>
            <person name="Gile G.H."/>
            <person name="Hirakawa Y."/>
            <person name="Hopkins J.F."/>
            <person name="Kuo A."/>
            <person name="Rensing S.A."/>
            <person name="Schmutz J."/>
            <person name="Symeonidi A."/>
            <person name="Elias M."/>
            <person name="Eveleigh R.J."/>
            <person name="Herman E.K."/>
            <person name="Klute M.J."/>
            <person name="Nakayama T."/>
            <person name="Obornik M."/>
            <person name="Reyes-Prieto A."/>
            <person name="Armbrust E.V."/>
            <person name="Aves S.J."/>
            <person name="Beiko R.G."/>
            <person name="Coutinho P."/>
            <person name="Dacks J.B."/>
            <person name="Durnford D.G."/>
            <person name="Fast N.M."/>
            <person name="Green B.R."/>
            <person name="Grisdale C.J."/>
            <person name="Hempel F."/>
            <person name="Henrissat B."/>
            <person name="Hoppner M.P."/>
            <person name="Ishida K."/>
            <person name="Kim E."/>
            <person name="Koreny L."/>
            <person name="Kroth P.G."/>
            <person name="Liu Y."/>
            <person name="Malik S.B."/>
            <person name="Maier U.G."/>
            <person name="McRose D."/>
            <person name="Mock T."/>
            <person name="Neilson J.A."/>
            <person name="Onodera N.T."/>
            <person name="Poole A.M."/>
            <person name="Pritham E.J."/>
            <person name="Richards T.A."/>
            <person name="Rocap G."/>
            <person name="Roy S.W."/>
            <person name="Sarai C."/>
            <person name="Schaack S."/>
            <person name="Shirato S."/>
            <person name="Slamovits C.H."/>
            <person name="Spencer D.F."/>
            <person name="Suzuki S."/>
            <person name="Worden A.Z."/>
            <person name="Zauner S."/>
            <person name="Barry K."/>
            <person name="Bell C."/>
            <person name="Bharti A.K."/>
            <person name="Crow J.A."/>
            <person name="Grimwood J."/>
            <person name="Kramer R."/>
            <person name="Lindquist E."/>
            <person name="Lucas S."/>
            <person name="Salamov A."/>
            <person name="McFadden G.I."/>
            <person name="Lane C.E."/>
            <person name="Keeling P.J."/>
            <person name="Gray M.W."/>
            <person name="Grigoriev I.V."/>
            <person name="Archibald J.M."/>
        </authorList>
    </citation>
    <scope>NUCLEOTIDE SEQUENCE</scope>
    <source>
        <strain evidence="3 5">CCMP2712</strain>
    </source>
</reference>
<dbReference type="OrthoDB" id="3180714at2759"/>